<proteinExistence type="predicted"/>
<dbReference type="Proteomes" id="UP000192521">
    <property type="component" value="Unassembled WGS sequence"/>
</dbReference>
<dbReference type="RefSeq" id="WP_085005729.1">
    <property type="nucleotide sequence ID" value="NZ_MWPR01000007.1"/>
</dbReference>
<reference evidence="1 2" key="1">
    <citation type="submission" date="2017-02" db="EMBL/GenBank/DDBJ databases">
        <title>Draft genome sequence of a Kluyvera intermedia isolate from a patient with a pancreatic abscess.</title>
        <authorList>
            <person name="Thele R."/>
        </authorList>
    </citation>
    <scope>NUCLEOTIDE SEQUENCE [LARGE SCALE GENOMIC DNA]</scope>
    <source>
        <strain evidence="1 2">FOSA7093</strain>
    </source>
</reference>
<comment type="caution">
    <text evidence="1">The sequence shown here is derived from an EMBL/GenBank/DDBJ whole genome shotgun (WGS) entry which is preliminary data.</text>
</comment>
<dbReference type="EMBL" id="MWPR01000007">
    <property type="protein sequence ID" value="ORJ51189.1"/>
    <property type="molecule type" value="Genomic_DNA"/>
</dbReference>
<organism evidence="1 2">
    <name type="scientific">Kluyvera intermedia</name>
    <name type="common">Enterobacter intermedius</name>
    <dbReference type="NCBI Taxonomy" id="61648"/>
    <lineage>
        <taxon>Bacteria</taxon>
        <taxon>Pseudomonadati</taxon>
        <taxon>Pseudomonadota</taxon>
        <taxon>Gammaproteobacteria</taxon>
        <taxon>Enterobacterales</taxon>
        <taxon>Enterobacteriaceae</taxon>
        <taxon>Kluyvera</taxon>
    </lineage>
</organism>
<accession>A0ABX3UIN8</accession>
<gene>
    <name evidence="1" type="ORF">B2M27_07025</name>
</gene>
<keyword evidence="2" id="KW-1185">Reference proteome</keyword>
<sequence>MKLLGDKIISYTSRINALPVNPKEVKKDHIRDAFSDAKFLDWQKPEWNEGGFVHNWHNYSIPALEIIWDTFSDDQKKIIAATLDNAASKEHWD</sequence>
<protein>
    <submittedName>
        <fullName evidence="1">Uncharacterized protein</fullName>
    </submittedName>
</protein>
<name>A0ABX3UIN8_KLUIN</name>
<evidence type="ECO:0000313" key="1">
    <source>
        <dbReference type="EMBL" id="ORJ51189.1"/>
    </source>
</evidence>
<evidence type="ECO:0000313" key="2">
    <source>
        <dbReference type="Proteomes" id="UP000192521"/>
    </source>
</evidence>